<dbReference type="PANTHER" id="PTHR46033">
    <property type="entry name" value="PROTEIN MAIN-LIKE 2"/>
    <property type="match status" value="1"/>
</dbReference>
<dbReference type="Proteomes" id="UP000818029">
    <property type="component" value="Chromosome A04"/>
</dbReference>
<protein>
    <submittedName>
        <fullName evidence="4">Serine/threonine-protein phosphatase 7 long form homolog</fullName>
    </submittedName>
</protein>
<accession>A0A1U8NJ84</accession>
<evidence type="ECO:0000313" key="3">
    <source>
        <dbReference type="Proteomes" id="UP000818029"/>
    </source>
</evidence>
<feature type="region of interest" description="Disordered" evidence="1">
    <location>
        <begin position="418"/>
        <end position="535"/>
    </location>
</feature>
<reference evidence="3" key="1">
    <citation type="journal article" date="2020" name="Nat. Genet.">
        <title>Genomic diversifications of five Gossypium allopolyploid species and their impact on cotton improvement.</title>
        <authorList>
            <person name="Chen Z.J."/>
            <person name="Sreedasyam A."/>
            <person name="Ando A."/>
            <person name="Song Q."/>
            <person name="De Santiago L.M."/>
            <person name="Hulse-Kemp A.M."/>
            <person name="Ding M."/>
            <person name="Ye W."/>
            <person name="Kirkbride R.C."/>
            <person name="Jenkins J."/>
            <person name="Plott C."/>
            <person name="Lovell J."/>
            <person name="Lin Y.M."/>
            <person name="Vaughn R."/>
            <person name="Liu B."/>
            <person name="Simpson S."/>
            <person name="Scheffler B.E."/>
            <person name="Wen L."/>
            <person name="Saski C.A."/>
            <person name="Grover C.E."/>
            <person name="Hu G."/>
            <person name="Conover J.L."/>
            <person name="Carlson J.W."/>
            <person name="Shu S."/>
            <person name="Boston L.B."/>
            <person name="Williams M."/>
            <person name="Peterson D.G."/>
            <person name="McGee K."/>
            <person name="Jones D.C."/>
            <person name="Wendel J.F."/>
            <person name="Stelly D.M."/>
            <person name="Grimwood J."/>
            <person name="Schmutz J."/>
        </authorList>
    </citation>
    <scope>NUCLEOTIDE SEQUENCE [LARGE SCALE GENOMIC DNA]</scope>
    <source>
        <strain evidence="3">cv. TM-1</strain>
    </source>
</reference>
<name>A0A1U8NJ84_GOSHI</name>
<keyword evidence="3" id="KW-1185">Reference proteome</keyword>
<proteinExistence type="predicted"/>
<feature type="compositionally biased region" description="Low complexity" evidence="1">
    <location>
        <begin position="526"/>
        <end position="535"/>
    </location>
</feature>
<dbReference type="AlphaFoldDB" id="A0A1U8NJ84"/>
<dbReference type="GeneID" id="107948110"/>
<gene>
    <name evidence="4" type="primary">LOC107948110</name>
</gene>
<dbReference type="STRING" id="3635.A0A1U8NJ84"/>
<feature type="compositionally biased region" description="Basic and acidic residues" evidence="1">
    <location>
        <begin position="502"/>
        <end position="518"/>
    </location>
</feature>
<dbReference type="InterPro" id="IPR019557">
    <property type="entry name" value="AminoTfrase-like_pln_mobile"/>
</dbReference>
<sequence length="535" mass="61031">MDSLIDSTNHISSSINEMVEYRALKGCIHSVGFQPNECLIPFLESAGFGSAALIWTFNLRYDLISALVERWRPETHTYHLLCGECTITLEDIALQLGLPIDGNAVTGVSLISRPARLCYDLFGRSPSEGKFQTLKFSWLKANFEYLPSTATKLEVMHAARAYIMHLIGGVLMLDTHGSEVHLMHLPLLSNLHNTRLYSWGSAVLAILYRELCQTTDPSAVDIGGCLILLQSWALYRMPFLAFISHQSYIFPLVNRWSTNPGIGRSYTVLIYRLIIENHSGEGFIWMPYSVPEVTAVIPSYAHVHSHLWCISAPLIHFHIVEWYHGNRVLRQFSCIQYIPTQLVRLDVQLHGMNRRGRHGTDWGDEHSEYITMWNNRFSRVPQMDRCLDLQPSPQYLQWYYEKGKPFLFSGRSMVVPPHTTRIGQHLPDPHHTPALEVDPEPEPEPEPKLHSESSSYPPSYSAPPEPYLSPFSSPPNPYPAPFSTPPGSSSSVVFELFSTPIHMDEENVDHRSHPQRERRAPRRYTPRTTPSNHHF</sequence>
<dbReference type="PaxDb" id="3635-A0A1U8NJ84"/>
<dbReference type="RefSeq" id="XP_016738068.1">
    <property type="nucleotide sequence ID" value="XM_016882579.1"/>
</dbReference>
<feature type="compositionally biased region" description="Pro residues" evidence="1">
    <location>
        <begin position="460"/>
        <end position="484"/>
    </location>
</feature>
<dbReference type="InterPro" id="IPR044824">
    <property type="entry name" value="MAIN-like"/>
</dbReference>
<organism evidence="3 4">
    <name type="scientific">Gossypium hirsutum</name>
    <name type="common">Upland cotton</name>
    <name type="synonym">Gossypium mexicanum</name>
    <dbReference type="NCBI Taxonomy" id="3635"/>
    <lineage>
        <taxon>Eukaryota</taxon>
        <taxon>Viridiplantae</taxon>
        <taxon>Streptophyta</taxon>
        <taxon>Embryophyta</taxon>
        <taxon>Tracheophyta</taxon>
        <taxon>Spermatophyta</taxon>
        <taxon>Magnoliopsida</taxon>
        <taxon>eudicotyledons</taxon>
        <taxon>Gunneridae</taxon>
        <taxon>Pentapetalae</taxon>
        <taxon>rosids</taxon>
        <taxon>malvids</taxon>
        <taxon>Malvales</taxon>
        <taxon>Malvaceae</taxon>
        <taxon>Malvoideae</taxon>
        <taxon>Gossypium</taxon>
    </lineage>
</organism>
<feature type="domain" description="Aminotransferase-like plant mobile" evidence="2">
    <location>
        <begin position="47"/>
        <end position="399"/>
    </location>
</feature>
<dbReference type="KEGG" id="ghi:107948110"/>
<dbReference type="GO" id="GO:0010073">
    <property type="term" value="P:meristem maintenance"/>
    <property type="evidence" value="ECO:0007669"/>
    <property type="project" value="InterPro"/>
</dbReference>
<dbReference type="OrthoDB" id="1936739at2759"/>
<reference evidence="4" key="2">
    <citation type="submission" date="2025-08" db="UniProtKB">
        <authorList>
            <consortium name="RefSeq"/>
        </authorList>
    </citation>
    <scope>IDENTIFICATION</scope>
</reference>
<dbReference type="PANTHER" id="PTHR46033:SF8">
    <property type="entry name" value="PROTEIN MAINTENANCE OF MERISTEMS-LIKE"/>
    <property type="match status" value="1"/>
</dbReference>
<evidence type="ECO:0000256" key="1">
    <source>
        <dbReference type="SAM" id="MobiDB-lite"/>
    </source>
</evidence>
<evidence type="ECO:0000313" key="4">
    <source>
        <dbReference type="RefSeq" id="XP_016738068.1"/>
    </source>
</evidence>
<dbReference type="Pfam" id="PF10536">
    <property type="entry name" value="PMD"/>
    <property type="match status" value="1"/>
</dbReference>
<evidence type="ECO:0000259" key="2">
    <source>
        <dbReference type="Pfam" id="PF10536"/>
    </source>
</evidence>